<dbReference type="PROSITE" id="PS51257">
    <property type="entry name" value="PROKAR_LIPOPROTEIN"/>
    <property type="match status" value="1"/>
</dbReference>
<evidence type="ECO:0000313" key="2">
    <source>
        <dbReference type="Proteomes" id="UP000467305"/>
    </source>
</evidence>
<proteinExistence type="predicted"/>
<reference evidence="1 2" key="1">
    <citation type="submission" date="2019-09" db="EMBL/GenBank/DDBJ databases">
        <authorList>
            <person name="Cao W.R."/>
        </authorList>
    </citation>
    <scope>NUCLEOTIDE SEQUENCE [LARGE SCALE GENOMIC DNA]</scope>
    <source>
        <strain evidence="2">a4</strain>
    </source>
</reference>
<dbReference type="Proteomes" id="UP000467305">
    <property type="component" value="Unassembled WGS sequence"/>
</dbReference>
<dbReference type="InterPro" id="IPR019850">
    <property type="entry name" value="GldD-like"/>
</dbReference>
<dbReference type="OrthoDB" id="679501at2"/>
<comment type="caution">
    <text evidence="1">The sequence shown here is derived from an EMBL/GenBank/DDBJ whole genome shotgun (WGS) entry which is preliminary data.</text>
</comment>
<dbReference type="NCBIfam" id="TIGR03512">
    <property type="entry name" value="GldD_lipo"/>
    <property type="match status" value="1"/>
</dbReference>
<organism evidence="1 2">
    <name type="scientific">Tenacibaculum aiptasiae</name>
    <dbReference type="NCBI Taxonomy" id="426481"/>
    <lineage>
        <taxon>Bacteria</taxon>
        <taxon>Pseudomonadati</taxon>
        <taxon>Bacteroidota</taxon>
        <taxon>Flavobacteriia</taxon>
        <taxon>Flavobacteriales</taxon>
        <taxon>Flavobacteriaceae</taxon>
        <taxon>Tenacibaculum</taxon>
    </lineage>
</organism>
<dbReference type="RefSeq" id="WP_150898196.1">
    <property type="nucleotide sequence ID" value="NZ_WAAU01000003.1"/>
</dbReference>
<accession>A0A7J5ASF7</accession>
<keyword evidence="2" id="KW-1185">Reference proteome</keyword>
<protein>
    <submittedName>
        <fullName evidence="1">Gliding motility lipoprotein GldD</fullName>
    </submittedName>
</protein>
<name>A0A7J5ASF7_9FLAO</name>
<keyword evidence="1" id="KW-0449">Lipoprotein</keyword>
<gene>
    <name evidence="1" type="primary">gldD</name>
    <name evidence="1" type="ORF">F7018_01445</name>
</gene>
<dbReference type="AlphaFoldDB" id="A0A7J5ASF7"/>
<evidence type="ECO:0000313" key="1">
    <source>
        <dbReference type="EMBL" id="KAB1160567.1"/>
    </source>
</evidence>
<sequence length="185" mass="21519">MHKFLLLILVMLLISCGNETLPKPKGYLSLEYPQLGYNKLNDNRPYRFDVAKNTTIKNLPQNWIKVQYPKLKASVDITYRPIQNNLRELLMESEKLVFEHAIKADQITAPVEYSNPNKKVYGSVYQILGNAASQVQFHATDSSKHFLKGSLFFYTKPNYDSILPAVEYIKNDMIHMMETLEWEKK</sequence>
<dbReference type="EMBL" id="WAAU01000003">
    <property type="protein sequence ID" value="KAB1160567.1"/>
    <property type="molecule type" value="Genomic_DNA"/>
</dbReference>
<dbReference type="Pfam" id="PF25593">
    <property type="entry name" value="GldD_lipo"/>
    <property type="match status" value="1"/>
</dbReference>